<dbReference type="GO" id="GO:0009277">
    <property type="term" value="C:fungal-type cell wall"/>
    <property type="evidence" value="ECO:0007669"/>
    <property type="project" value="TreeGrafter"/>
</dbReference>
<keyword evidence="4" id="KW-0336">GPI-anchor</keyword>
<dbReference type="SUPFAM" id="SSF49899">
    <property type="entry name" value="Concanavalin A-like lectins/glucanases"/>
    <property type="match status" value="1"/>
</dbReference>
<comment type="similarity">
    <text evidence="15">Belongs to the glycosyl hydrolase 16 family. CRH1 subfamily.</text>
</comment>
<evidence type="ECO:0000256" key="20">
    <source>
        <dbReference type="SAM" id="SignalP"/>
    </source>
</evidence>
<evidence type="ECO:0000256" key="3">
    <source>
        <dbReference type="ARBA" id="ARBA00004589"/>
    </source>
</evidence>
<feature type="active site" description="Nucleophile" evidence="17">
    <location>
        <position position="118"/>
    </location>
</feature>
<keyword evidence="23" id="KW-1185">Reference proteome</keyword>
<dbReference type="PIRSF" id="PIRSF037299">
    <property type="entry name" value="Glycosidase_CRH1_prd"/>
    <property type="match status" value="1"/>
</dbReference>
<sequence>MFSKALSIATIALAASASAQTFTACNPLKKTCPADPAFGKQTTCDFTKGACSAFKEADGTKLSYKDNGAVFAIQTETNAPTISTGKYIFFGKVEVVMQAAPGAGIVTSSVLQSDDLDEIDWEFVGSDNAQVQTNYFSKGDTSTYDRGAYHPVGNPTGSFHTYTVEWTSTQVNWMIDGKSVRVLSAAAVGGKFPQTPMQIKLGTWCAGGKNSPEGTRQWAGGFTDFSKAPFNAYYKSVSITDYAGKDSPANGGIKEYIYGDNTGTWQSIKVVKGDGSSDDSSSSASSTKASATNTKTSSDKASTTKGSDSSKTSDVKTTMTTAASTGSSNSTGSATVTSPPQTTSSAPTTVPTTSVPGAAPRSAAAIGGALLVGAGVAVAQLLL</sequence>
<dbReference type="InterPro" id="IPR050546">
    <property type="entry name" value="Glycosyl_Hydrlase_16"/>
</dbReference>
<dbReference type="GO" id="GO:0005975">
    <property type="term" value="P:carbohydrate metabolic process"/>
    <property type="evidence" value="ECO:0007669"/>
    <property type="project" value="InterPro"/>
</dbReference>
<name>A0A179G8B7_METCM</name>
<dbReference type="EMBL" id="LSBJ02000001">
    <property type="protein sequence ID" value="OAQ74045.1"/>
    <property type="molecule type" value="Genomic_DNA"/>
</dbReference>
<keyword evidence="13" id="KW-0326">Glycosidase</keyword>
<dbReference type="CDD" id="cd02183">
    <property type="entry name" value="GH16_fungal_CRH1_transglycosylase"/>
    <property type="match status" value="1"/>
</dbReference>
<keyword evidence="8 16" id="KW-0378">Hydrolase</keyword>
<dbReference type="GO" id="GO:0098552">
    <property type="term" value="C:side of membrane"/>
    <property type="evidence" value="ECO:0007669"/>
    <property type="project" value="UniProtKB-KW"/>
</dbReference>
<evidence type="ECO:0000256" key="9">
    <source>
        <dbReference type="ARBA" id="ARBA00023136"/>
    </source>
</evidence>
<evidence type="ECO:0000256" key="18">
    <source>
        <dbReference type="PIRSR" id="PIRSR037299-2"/>
    </source>
</evidence>
<dbReference type="PROSITE" id="PS51257">
    <property type="entry name" value="PROKAR_LIPOPROTEIN"/>
    <property type="match status" value="1"/>
</dbReference>
<proteinExistence type="inferred from homology"/>
<protein>
    <recommendedName>
        <fullName evidence="16">Crh-like protein</fullName>
        <ecNumber evidence="16">3.2.-.-</ecNumber>
    </recommendedName>
</protein>
<feature type="active site" description="Proton donor" evidence="17">
    <location>
        <position position="122"/>
    </location>
</feature>
<dbReference type="STRING" id="1380566.A0A179G8B7"/>
<dbReference type="InterPro" id="IPR013320">
    <property type="entry name" value="ConA-like_dom_sf"/>
</dbReference>
<evidence type="ECO:0000256" key="11">
    <source>
        <dbReference type="ARBA" id="ARBA00023180"/>
    </source>
</evidence>
<evidence type="ECO:0000256" key="5">
    <source>
        <dbReference type="ARBA" id="ARBA00022676"/>
    </source>
</evidence>
<evidence type="ECO:0000256" key="17">
    <source>
        <dbReference type="PIRSR" id="PIRSR037299-1"/>
    </source>
</evidence>
<feature type="region of interest" description="Disordered" evidence="19">
    <location>
        <begin position="272"/>
        <end position="356"/>
    </location>
</feature>
<keyword evidence="14" id="KW-0961">Cell wall biogenesis/degradation</keyword>
<keyword evidence="10 18" id="KW-1015">Disulfide bond</keyword>
<keyword evidence="12" id="KW-0449">Lipoprotein</keyword>
<dbReference type="GO" id="GO:0008843">
    <property type="term" value="F:endochitinase activity"/>
    <property type="evidence" value="ECO:0007669"/>
    <property type="project" value="UniProtKB-EC"/>
</dbReference>
<dbReference type="PROSITE" id="PS51762">
    <property type="entry name" value="GH16_2"/>
    <property type="match status" value="1"/>
</dbReference>
<dbReference type="Pfam" id="PF00722">
    <property type="entry name" value="Glyco_hydro_16"/>
    <property type="match status" value="1"/>
</dbReference>
<reference evidence="22 23" key="1">
    <citation type="journal article" date="2016" name="PLoS Pathog.">
        <title>Biosynthesis of antibiotic leucinostatins in bio-control fungus Purpureocillium lilacinum and their inhibition on phytophthora revealed by genome mining.</title>
        <authorList>
            <person name="Wang G."/>
            <person name="Liu Z."/>
            <person name="Lin R."/>
            <person name="Li E."/>
            <person name="Mao Z."/>
            <person name="Ling J."/>
            <person name="Yang Y."/>
            <person name="Yin W.B."/>
            <person name="Xie B."/>
        </authorList>
    </citation>
    <scope>NUCLEOTIDE SEQUENCE [LARGE SCALE GENOMIC DNA]</scope>
    <source>
        <strain evidence="22">170</strain>
    </source>
</reference>
<feature type="chain" id="PRO_5008102404" description="Crh-like protein" evidence="20">
    <location>
        <begin position="20"/>
        <end position="383"/>
    </location>
</feature>
<comment type="subcellular location">
    <subcellularLocation>
        <location evidence="2">Cell envelope</location>
    </subcellularLocation>
    <subcellularLocation>
        <location evidence="3">Membrane</location>
        <topology evidence="3">Lipid-anchor</topology>
        <topology evidence="3">GPI-anchor</topology>
    </subcellularLocation>
</comment>
<dbReference type="GO" id="GO:0031505">
    <property type="term" value="P:fungal-type cell wall organization"/>
    <property type="evidence" value="ECO:0007669"/>
    <property type="project" value="TreeGrafter"/>
</dbReference>
<dbReference type="Gene3D" id="2.60.120.200">
    <property type="match status" value="1"/>
</dbReference>
<evidence type="ECO:0000256" key="13">
    <source>
        <dbReference type="ARBA" id="ARBA00023295"/>
    </source>
</evidence>
<dbReference type="GO" id="GO:0016757">
    <property type="term" value="F:glycosyltransferase activity"/>
    <property type="evidence" value="ECO:0007669"/>
    <property type="project" value="UniProtKB-KW"/>
</dbReference>
<evidence type="ECO:0000313" key="23">
    <source>
        <dbReference type="Proteomes" id="UP000078397"/>
    </source>
</evidence>
<keyword evidence="9 16" id="KW-0472">Membrane</keyword>
<dbReference type="PANTHER" id="PTHR10963:SF68">
    <property type="entry name" value="GLYCOSIDASE CRH1-RELATED"/>
    <property type="match status" value="1"/>
</dbReference>
<keyword evidence="7 20" id="KW-0732">Signal</keyword>
<dbReference type="PANTHER" id="PTHR10963">
    <property type="entry name" value="GLYCOSYL HYDROLASE-RELATED"/>
    <property type="match status" value="1"/>
</dbReference>
<dbReference type="OrthoDB" id="4781at2759"/>
<organism evidence="22 23">
    <name type="scientific">Pochonia chlamydosporia 170</name>
    <dbReference type="NCBI Taxonomy" id="1380566"/>
    <lineage>
        <taxon>Eukaryota</taxon>
        <taxon>Fungi</taxon>
        <taxon>Dikarya</taxon>
        <taxon>Ascomycota</taxon>
        <taxon>Pezizomycotina</taxon>
        <taxon>Sordariomycetes</taxon>
        <taxon>Hypocreomycetidae</taxon>
        <taxon>Hypocreales</taxon>
        <taxon>Clavicipitaceae</taxon>
        <taxon>Pochonia</taxon>
    </lineage>
</organism>
<comment type="catalytic activity">
    <reaction evidence="1">
        <text>Random endo-hydrolysis of N-acetyl-beta-D-glucosaminide (1-&gt;4)-beta-linkages in chitin and chitodextrins.</text>
        <dbReference type="EC" id="3.2.1.14"/>
    </reaction>
</comment>
<evidence type="ECO:0000256" key="4">
    <source>
        <dbReference type="ARBA" id="ARBA00022622"/>
    </source>
</evidence>
<evidence type="ECO:0000256" key="19">
    <source>
        <dbReference type="SAM" id="MobiDB-lite"/>
    </source>
</evidence>
<evidence type="ECO:0000256" key="12">
    <source>
        <dbReference type="ARBA" id="ARBA00023288"/>
    </source>
</evidence>
<dbReference type="InterPro" id="IPR017168">
    <property type="entry name" value="CHR-like"/>
</dbReference>
<dbReference type="Proteomes" id="UP000078397">
    <property type="component" value="Unassembled WGS sequence"/>
</dbReference>
<feature type="disulfide bond" evidence="18">
    <location>
        <begin position="25"/>
        <end position="32"/>
    </location>
</feature>
<comment type="caution">
    <text evidence="22">The sequence shown here is derived from an EMBL/GenBank/DDBJ whole genome shotgun (WGS) entry which is preliminary data.</text>
</comment>
<evidence type="ECO:0000256" key="2">
    <source>
        <dbReference type="ARBA" id="ARBA00004196"/>
    </source>
</evidence>
<evidence type="ECO:0000256" key="1">
    <source>
        <dbReference type="ARBA" id="ARBA00000822"/>
    </source>
</evidence>
<gene>
    <name evidence="22" type="ORF">VFPPC_01632</name>
</gene>
<accession>A0A179G8B7</accession>
<keyword evidence="11" id="KW-0325">Glycoprotein</keyword>
<evidence type="ECO:0000256" key="14">
    <source>
        <dbReference type="ARBA" id="ARBA00023316"/>
    </source>
</evidence>
<keyword evidence="6" id="KW-0808">Transferase</keyword>
<evidence type="ECO:0000256" key="7">
    <source>
        <dbReference type="ARBA" id="ARBA00022729"/>
    </source>
</evidence>
<evidence type="ECO:0000256" key="8">
    <source>
        <dbReference type="ARBA" id="ARBA00022801"/>
    </source>
</evidence>
<evidence type="ECO:0000256" key="15">
    <source>
        <dbReference type="ARBA" id="ARBA00038074"/>
    </source>
</evidence>
<dbReference type="AlphaFoldDB" id="A0A179G8B7"/>
<dbReference type="KEGG" id="pchm:VFPPC_01632"/>
<evidence type="ECO:0000313" key="22">
    <source>
        <dbReference type="EMBL" id="OAQ74045.1"/>
    </source>
</evidence>
<dbReference type="InterPro" id="IPR000757">
    <property type="entry name" value="Beta-glucanase-like"/>
</dbReference>
<evidence type="ECO:0000256" key="10">
    <source>
        <dbReference type="ARBA" id="ARBA00023157"/>
    </source>
</evidence>
<evidence type="ECO:0000256" key="16">
    <source>
        <dbReference type="PIRNR" id="PIRNR037299"/>
    </source>
</evidence>
<dbReference type="GeneID" id="28845418"/>
<evidence type="ECO:0000259" key="21">
    <source>
        <dbReference type="PROSITE" id="PS51762"/>
    </source>
</evidence>
<keyword evidence="5" id="KW-0328">Glycosyltransferase</keyword>
<evidence type="ECO:0000256" key="6">
    <source>
        <dbReference type="ARBA" id="ARBA00022679"/>
    </source>
</evidence>
<feature type="domain" description="GH16" evidence="21">
    <location>
        <begin position="36"/>
        <end position="234"/>
    </location>
</feature>
<dbReference type="RefSeq" id="XP_018150128.1">
    <property type="nucleotide sequence ID" value="XM_018281424.1"/>
</dbReference>
<feature type="signal peptide" evidence="20">
    <location>
        <begin position="1"/>
        <end position="19"/>
    </location>
</feature>
<dbReference type="EC" id="3.2.-.-" evidence="16"/>